<feature type="region of interest" description="Disordered" evidence="1">
    <location>
        <begin position="1"/>
        <end position="30"/>
    </location>
</feature>
<dbReference type="HOGENOM" id="CLU_2974282_0_0_5"/>
<dbReference type="EMBL" id="CP003811">
    <property type="protein sequence ID" value="AIQ88095.1"/>
    <property type="molecule type" value="Genomic_DNA"/>
</dbReference>
<dbReference type="KEGG" id="mor:MOC_0340"/>
<evidence type="ECO:0000256" key="1">
    <source>
        <dbReference type="SAM" id="MobiDB-lite"/>
    </source>
</evidence>
<dbReference type="eggNOG" id="ENOG503120V">
    <property type="taxonomic scope" value="Bacteria"/>
</dbReference>
<accession>A0A089NNH9</accession>
<organism evidence="2 3">
    <name type="scientific">Methylobacterium oryzae CBMB20</name>
    <dbReference type="NCBI Taxonomy" id="693986"/>
    <lineage>
        <taxon>Bacteria</taxon>
        <taxon>Pseudomonadati</taxon>
        <taxon>Pseudomonadota</taxon>
        <taxon>Alphaproteobacteria</taxon>
        <taxon>Hyphomicrobiales</taxon>
        <taxon>Methylobacteriaceae</taxon>
        <taxon>Methylobacterium</taxon>
    </lineage>
</organism>
<keyword evidence="3" id="KW-1185">Reference proteome</keyword>
<gene>
    <name evidence="2" type="ORF">MOC_0340</name>
</gene>
<dbReference type="AlphaFoldDB" id="A0A089NNH9"/>
<evidence type="ECO:0000313" key="3">
    <source>
        <dbReference type="Proteomes" id="UP000029492"/>
    </source>
</evidence>
<reference evidence="2 3" key="1">
    <citation type="journal article" date="2014" name="PLoS ONE">
        <title>Genome Information of Methylobacterium oryzae, a Plant-Probiotic Methylotroph in the Phyllosphere.</title>
        <authorList>
            <person name="Kwak M.J."/>
            <person name="Jeong H."/>
            <person name="Madhaiyan M."/>
            <person name="Lee Y."/>
            <person name="Sa T.M."/>
            <person name="Oh T.K."/>
            <person name="Kim J.F."/>
        </authorList>
    </citation>
    <scope>NUCLEOTIDE SEQUENCE [LARGE SCALE GENOMIC DNA]</scope>
    <source>
        <strain evidence="2 3">CBMB20</strain>
    </source>
</reference>
<protein>
    <submittedName>
        <fullName evidence="2">Protein of unassigned function</fullName>
    </submittedName>
</protein>
<proteinExistence type="predicted"/>
<sequence>MNRDPRDRNSQREGRGRPADPTRGAEAGAREAVVAAWRRALCRMRERRAAQDRIDPSG</sequence>
<name>A0A089NNH9_9HYPH</name>
<feature type="compositionally biased region" description="Basic and acidic residues" evidence="1">
    <location>
        <begin position="1"/>
        <end position="20"/>
    </location>
</feature>
<evidence type="ECO:0000313" key="2">
    <source>
        <dbReference type="EMBL" id="AIQ88095.1"/>
    </source>
</evidence>
<dbReference type="Proteomes" id="UP000029492">
    <property type="component" value="Chromosome"/>
</dbReference>